<evidence type="ECO:0000256" key="4">
    <source>
        <dbReference type="ARBA" id="ARBA00022989"/>
    </source>
</evidence>
<dbReference type="Pfam" id="PF04138">
    <property type="entry name" value="GtrA_DPMS_TM"/>
    <property type="match status" value="1"/>
</dbReference>
<feature type="transmembrane region" description="Helical" evidence="6">
    <location>
        <begin position="80"/>
        <end position="103"/>
    </location>
</feature>
<sequence length="174" mass="20334">MKFFKRNKRGLIQYANYSVIGLLCAALDLLVLNTLLVLFPTKDTSLLMLFNTIAYTAAVTNSYIWNSKYTFKVRKSKKQLIPFISQAIVSMFIANGIFLAGIWLLDKLPLFPGWVDTNIAKGISMYASFQASFFFNKYIVFRTTPLFGKNKEEEDSKWNFREWKKRKYSQNSRW</sequence>
<proteinExistence type="inferred from homology"/>
<evidence type="ECO:0000256" key="1">
    <source>
        <dbReference type="ARBA" id="ARBA00004141"/>
    </source>
</evidence>
<keyword evidence="9" id="KW-1185">Reference proteome</keyword>
<feature type="transmembrane region" description="Helical" evidence="6">
    <location>
        <begin position="45"/>
        <end position="64"/>
    </location>
</feature>
<dbReference type="PANTHER" id="PTHR38459:SF1">
    <property type="entry name" value="PROPHAGE BACTOPRENOL-LINKED GLUCOSE TRANSLOCASE HOMOLOG"/>
    <property type="match status" value="1"/>
</dbReference>
<evidence type="ECO:0000313" key="9">
    <source>
        <dbReference type="Proteomes" id="UP000188184"/>
    </source>
</evidence>
<dbReference type="RefSeq" id="WP_077589360.1">
    <property type="nucleotide sequence ID" value="NZ_CP019640.1"/>
</dbReference>
<comment type="subcellular location">
    <subcellularLocation>
        <location evidence="1">Membrane</location>
        <topology evidence="1">Multi-pass membrane protein</topology>
    </subcellularLocation>
</comment>
<evidence type="ECO:0000256" key="5">
    <source>
        <dbReference type="ARBA" id="ARBA00023136"/>
    </source>
</evidence>
<dbReference type="Proteomes" id="UP000188184">
    <property type="component" value="Chromosome"/>
</dbReference>
<feature type="domain" description="GtrA/DPMS transmembrane" evidence="7">
    <location>
        <begin position="17"/>
        <end position="141"/>
    </location>
</feature>
<organism evidence="8 9">
    <name type="scientific">Planococcus lenghuensis</name>
    <dbReference type="NCBI Taxonomy" id="2213202"/>
    <lineage>
        <taxon>Bacteria</taxon>
        <taxon>Bacillati</taxon>
        <taxon>Bacillota</taxon>
        <taxon>Bacilli</taxon>
        <taxon>Bacillales</taxon>
        <taxon>Caryophanaceae</taxon>
        <taxon>Planococcus</taxon>
    </lineage>
</organism>
<protein>
    <recommendedName>
        <fullName evidence="7">GtrA/DPMS transmembrane domain-containing protein</fullName>
    </recommendedName>
</protein>
<name>A0A1Q2KZ70_9BACL</name>
<evidence type="ECO:0000313" key="8">
    <source>
        <dbReference type="EMBL" id="AQQ53463.1"/>
    </source>
</evidence>
<dbReference type="GO" id="GO:0000271">
    <property type="term" value="P:polysaccharide biosynthetic process"/>
    <property type="evidence" value="ECO:0007669"/>
    <property type="project" value="InterPro"/>
</dbReference>
<evidence type="ECO:0000259" key="7">
    <source>
        <dbReference type="Pfam" id="PF04138"/>
    </source>
</evidence>
<dbReference type="EMBL" id="CP019640">
    <property type="protein sequence ID" value="AQQ53463.1"/>
    <property type="molecule type" value="Genomic_DNA"/>
</dbReference>
<comment type="similarity">
    <text evidence="2">Belongs to the GtrA family.</text>
</comment>
<accession>A0A1Q2KZ70</accession>
<dbReference type="InterPro" id="IPR051401">
    <property type="entry name" value="GtrA_CellWall_Glycosyl"/>
</dbReference>
<feature type="transmembrane region" description="Helical" evidence="6">
    <location>
        <begin position="123"/>
        <end position="141"/>
    </location>
</feature>
<dbReference type="InterPro" id="IPR007267">
    <property type="entry name" value="GtrA_DPMS_TM"/>
</dbReference>
<keyword evidence="3 6" id="KW-0812">Transmembrane</keyword>
<evidence type="ECO:0000256" key="6">
    <source>
        <dbReference type="SAM" id="Phobius"/>
    </source>
</evidence>
<reference evidence="8 9" key="1">
    <citation type="submission" date="2017-02" db="EMBL/GenBank/DDBJ databases">
        <title>The complete genomic sequence of a novel cold adapted crude oil-degrading bacterium Planococcus qaidamina Y42.</title>
        <authorList>
            <person name="Yang R."/>
        </authorList>
    </citation>
    <scope>NUCLEOTIDE SEQUENCE [LARGE SCALE GENOMIC DNA]</scope>
    <source>
        <strain evidence="8 9">Y42</strain>
    </source>
</reference>
<dbReference type="AlphaFoldDB" id="A0A1Q2KZ70"/>
<gene>
    <name evidence="8" type="ORF">B0X71_10515</name>
</gene>
<feature type="transmembrane region" description="Helical" evidence="6">
    <location>
        <begin position="20"/>
        <end position="39"/>
    </location>
</feature>
<dbReference type="GO" id="GO:0005886">
    <property type="term" value="C:plasma membrane"/>
    <property type="evidence" value="ECO:0007669"/>
    <property type="project" value="TreeGrafter"/>
</dbReference>
<dbReference type="OrthoDB" id="9812049at2"/>
<keyword evidence="5 6" id="KW-0472">Membrane</keyword>
<evidence type="ECO:0000256" key="2">
    <source>
        <dbReference type="ARBA" id="ARBA00009399"/>
    </source>
</evidence>
<evidence type="ECO:0000256" key="3">
    <source>
        <dbReference type="ARBA" id="ARBA00022692"/>
    </source>
</evidence>
<keyword evidence="4 6" id="KW-1133">Transmembrane helix</keyword>
<dbReference type="PANTHER" id="PTHR38459">
    <property type="entry name" value="PROPHAGE BACTOPRENOL-LINKED GLUCOSE TRANSLOCASE HOMOLOG"/>
    <property type="match status" value="1"/>
</dbReference>
<dbReference type="KEGG" id="pmar:B0X71_10515"/>